<sequence length="3041" mass="331615">MATDSGESASTDESDKPAGFSTEEKVASQGTSLVHQASMEEHQKPHSSSGTSERKRFFRKSVDITEDDRILEPAMKEEDKNSDCVIQQPLEGQSANTIVLEQEGKNEPKAVSEAYKDSLREKSEKEMEEEAEMKAVATSPSGRFLKFDIELGRGAFKTVFKGLDTETWVEVAWCELQDRKLTKAEQQRFKEEAEMLKGLQHPNIVRFYDSWESTLKGKKCIVLVTELMTSGTLKTYLKRFKVMKPKVLRSWCRQILKGLHFLHTRTPPIIHRDLKCDNIFITGPTGSVKIGDLGLATLMRTSFAKSVIGTPEFMAPEMYEEHYDESVDVYAFGMCMLEMATSEYPYSECQNAAQIYRKVTSGIKPASFNKVSDPEVKEIIESCIRQNKNERLSVKELLNHAFFAEDTGLRVELAEEDVGTNASLALRLWVEDPKKLKGKHKDNEAIEFSFNLEMDNPDEVAYEMVKSGFFHESDSKAVSKSIRDRVSLIKKTRERRLLAGYSEERRDSQSRAGGAPLTHPGVPATPGYLQSGVNECEETEVDQHVRQQLIQQQIQQPSLITADVGSEVFTGSTILSDTSNQHSAMYTAGHEQMSTQQVTGMPQAESSNVGQLYQTQQVVGHCQQTQQTLATQLVYTGDGQPIPQPRTMDPSSMMPVMQPSFSALSPQIIPGQVASQQTVAGIQLEVCGMTGMQIHADSQAPAPLPVSHPTLLAQYGSSVQNVLHHAPNVTGVQTNAPQAHQLTSVQQPLMPLKDHLNYSPTLQQGHNFQMQSHLEQIQCSQNQQSYQHPLSQQHLIFQTATMEEPTKIMYSDAIIQEAVQRQVDMENPHEQELCVLNAQTASLPPTEVSFSALSEELVNVPQSLAACMQDKPPFSPYVVSQASVYQHTREQEQSSYTLQIVKNSGTEKQLFSPQVAAPEVEQSIFSQKTVLQNPPEQPLFIQIPPLEVYGQQSVTAADQTMHTQKAAPLSDQPVYLQQAGSLPEQNIFSPQCPQISEQTMYVQQTMQPSEQQIHSQHSMIVPDHILYPQQPTLSVEQPVYPQHFASAENQIYIQQSASAQHPVYMQQVISTDPTLYAQQVMSVEKKAYTQQAATAEQAAFAQQAVSAEQSAYIHQVTSVTEQALHVHQSAAAAEQHVQQPKAAEQVLYPERVIAAEHSAYTQQVALSEQPMYTQQSVSSAQSMYTQQTMMTGQSLYTLQSTPAGQPLFTQHTTATGQPLYTLQGAPVGQPLYTLQAAPAGQPLYTQQAAFPGQQFYTQQAAPAGQPVHTQQATPAGQTLHSQQAPPAMQPVYTQQAPPAAQPVYTQQAPPAAQPVYMQQAPPAVQPVHTQQAPLAVQPMHTQQSPPAVQPVHTQQAPSAVQPAPAHQAPPAVQPAPAQQAPLAVQPAPAQQAPLAVQPVPAQQAPLTVQLAPAQQAPPAVQPAPAQQAPPAVQPAPAQQAPPAVQPAPAQQAPPAVQPAPAQQAPPAVQPAPAQQAPPALQPAPAQQAPPAVQLVHSQQAPPAVQPPPTQQAPPAVQPPPTQQAPPAVQPPPTQQAPPAVQLAHSQQAPTTTQPAYAQQAPTSLQPTYKQHDLSSEHSLYTHQAGTFEQQVCAKQMVSAEQALPPVHATSSKHPTDPSVLTFPGAITSNRPTYNDFTPVMGQTSSVHQLMPPADQLMHTQETVVTTDQPLYILQAEHQVDQTVHKQPISLQGNAHNPSADQLGYTPHGALIAGHQVYVNPAHPIYSFQTVCGVDQTYIQQSVPPTDSNLYNDHAVPCSDKSPYVHPVVLPSHQSPFTPLQHAVPDKLMYYSQDIESACPQTIVNPPSYAYPIQTSVETSGLIQQMLPSDQLVNLNLQISTTTLQDHQSEHCVQSPDNQSLLIHTQDFKYPYEEQKAGHTESNLTPLQPSETQHFVASMSLPSTCQAPETAILNQHFPTQSLPSPQHQQAISRRTSCEQGQSSQTSPGQQCNSLQKTMHLNGPLPNEVPFLYPTNYPTAHPNIQVYNQQNVGQADPLPGSTSIPQNHTALPEIPLSNQVHHATLDESDISNIHQQFDLQSAERYSSESCSLPPPHHQESMEYPMLQQTMLSTEVAAESQGQHQNTSQIPTTAPQQQSMSMAVTSELSVQNPDSLPSDDTKDSSSILDASLGNGKQEKMKQRRASCPRPDKMARFILTVMQVSTSGDNMVECQLETHNNKMVTFKFDADGDAPEDIALYMVEDDFVLEGEKDKFVDELKIIISQAQEILRSLPADRLDCVQSESNSQTGSSEHAQTALSVSAQTGGEAVPQSSPVGRWRFFINQTIKNREAHSSFATQSAVIKPVSALHEEPKTQNLPEDSSLSLQGDSVLSDIMPTVLSERTDEHLSTSTTELLTHLTHVTNCSEIMSSPPNHILAAGQSVSEPGDSSKSMAVESIAQQPNSCSLCAQDSQETIAVFTSESSASLSLGLTIDSVAHDATVVPQTPVSDASLVHSASVQESDLEGPPKIDFVDNRIKTLDEKLRTLLYPDSSASSNAESQKETQSTESPLSSSAEDTLSCPVPEALYVNTTDVQGTPDEQLPIDSPASRDLEAVSTVPGELTPSESSEDAWHPGTSSHACTKRSMGTGATHLQTGVAEEDALKRDPPDSTQKVIEALAECTLSEGTGTFKRGRFQVVTVPQEEPLTPGKITRASKAASQSLVSETPHSAGEVESSGTRVEDTPQSVSTVCETDASSLTLDRELEETSVTGSSALSSSAPLMKEIPSQNNFKKQTSSDSEMSIAPDRPNEQNAKERETGQQGEKNGSQKQGSLIYSPSSPMSSDDDSELEDEDLKIELQKLREKHIQEVVNLQAQQNRELQELYTRLHCLRENAQSSDTSFQPMSPRRPRSVKSKQRSRPQSLTHIDNGIGHSDHCSESNSDAGQQSISEKKSMFTDDLHKLVDDWAKENAGNPLLKPSLNQIKQNQSRSETDSWNRSYENSTATSGYPSSWASSISQIHGTVPAAISQNLGLPNFTPGGSPAYPLTHACQYSTMGNTGYPVQWTAQSSILPNQHLATYQASVAVQSFTPSTAHKTATIPSSPK</sequence>
<keyword evidence="18" id="KW-0175">Coiled coil</keyword>
<feature type="compositionally biased region" description="Polar residues" evidence="19">
    <location>
        <begin position="2916"/>
        <end position="2944"/>
    </location>
</feature>
<feature type="compositionally biased region" description="Polar residues" evidence="19">
    <location>
        <begin position="2723"/>
        <end position="2737"/>
    </location>
</feature>
<feature type="compositionally biased region" description="Polar residues" evidence="19">
    <location>
        <begin position="1267"/>
        <end position="1284"/>
    </location>
</feature>
<feature type="compositionally biased region" description="Polar residues" evidence="19">
    <location>
        <begin position="2756"/>
        <end position="2768"/>
    </location>
</feature>
<evidence type="ECO:0000256" key="3">
    <source>
        <dbReference type="ARBA" id="ARBA00012513"/>
    </source>
</evidence>
<comment type="cofactor">
    <cofactor evidence="1">
        <name>Mg(2+)</name>
        <dbReference type="ChEBI" id="CHEBI:18420"/>
    </cofactor>
</comment>
<dbReference type="Proteomes" id="UP001295444">
    <property type="component" value="Chromosome 09"/>
</dbReference>
<comment type="catalytic activity">
    <reaction evidence="12">
        <text>L-threonyl-[protein] + ATP = O-phospho-L-threonyl-[protein] + ADP + H(+)</text>
        <dbReference type="Rhea" id="RHEA:46608"/>
        <dbReference type="Rhea" id="RHEA-COMP:11060"/>
        <dbReference type="Rhea" id="RHEA-COMP:11605"/>
        <dbReference type="ChEBI" id="CHEBI:15378"/>
        <dbReference type="ChEBI" id="CHEBI:30013"/>
        <dbReference type="ChEBI" id="CHEBI:30616"/>
        <dbReference type="ChEBI" id="CHEBI:61977"/>
        <dbReference type="ChEBI" id="CHEBI:456216"/>
        <dbReference type="EC" id="2.7.11.1"/>
    </reaction>
</comment>
<evidence type="ECO:0000256" key="17">
    <source>
        <dbReference type="ARBA" id="ARBA00083534"/>
    </source>
</evidence>
<dbReference type="GO" id="GO:0005737">
    <property type="term" value="C:cytoplasm"/>
    <property type="evidence" value="ECO:0007669"/>
    <property type="project" value="UniProtKB-SubCell"/>
</dbReference>
<keyword evidence="5" id="KW-0723">Serine/threonine-protein kinase</keyword>
<feature type="compositionally biased region" description="Low complexity" evidence="19">
    <location>
        <begin position="1354"/>
        <end position="1386"/>
    </location>
</feature>
<feature type="region of interest" description="Disordered" evidence="19">
    <location>
        <begin position="2831"/>
        <end position="2885"/>
    </location>
</feature>
<feature type="compositionally biased region" description="Polar residues" evidence="19">
    <location>
        <begin position="1"/>
        <end position="11"/>
    </location>
</feature>
<feature type="region of interest" description="Disordered" evidence="19">
    <location>
        <begin position="2488"/>
        <end position="2515"/>
    </location>
</feature>
<evidence type="ECO:0000256" key="16">
    <source>
        <dbReference type="ARBA" id="ARBA00080935"/>
    </source>
</evidence>
<comment type="subunit">
    <text evidence="14">Interacts with WNK1 and WNK4.</text>
</comment>
<evidence type="ECO:0000256" key="11">
    <source>
        <dbReference type="ARBA" id="ARBA00022843"/>
    </source>
</evidence>
<dbReference type="InterPro" id="IPR024678">
    <property type="entry name" value="Kinase_OSR1/WNK_CCT"/>
</dbReference>
<evidence type="ECO:0000313" key="21">
    <source>
        <dbReference type="EMBL" id="CAH2316345.1"/>
    </source>
</evidence>
<evidence type="ECO:0000256" key="18">
    <source>
        <dbReference type="SAM" id="Coils"/>
    </source>
</evidence>
<feature type="compositionally biased region" description="Polar residues" evidence="19">
    <location>
        <begin position="2672"/>
        <end position="2696"/>
    </location>
</feature>
<dbReference type="FunFam" id="3.10.20.90:FF:000166">
    <property type="entry name" value="serine/threonine-protein kinase WNK3 isoform X1"/>
    <property type="match status" value="1"/>
</dbReference>
<feature type="compositionally biased region" description="Polar residues" evidence="19">
    <location>
        <begin position="2489"/>
        <end position="2514"/>
    </location>
</feature>
<evidence type="ECO:0000256" key="15">
    <source>
        <dbReference type="ARBA" id="ARBA00071800"/>
    </source>
</evidence>
<dbReference type="GO" id="GO:1904062">
    <property type="term" value="P:regulation of monoatomic cation transmembrane transport"/>
    <property type="evidence" value="ECO:0007669"/>
    <property type="project" value="UniProtKB-ARBA"/>
</dbReference>
<feature type="compositionally biased region" description="Low complexity" evidence="19">
    <location>
        <begin position="2709"/>
        <end position="2718"/>
    </location>
</feature>
<evidence type="ECO:0000313" key="22">
    <source>
        <dbReference type="Proteomes" id="UP001295444"/>
    </source>
</evidence>
<evidence type="ECO:0000256" key="8">
    <source>
        <dbReference type="ARBA" id="ARBA00022741"/>
    </source>
</evidence>
<dbReference type="GO" id="GO:0005524">
    <property type="term" value="F:ATP binding"/>
    <property type="evidence" value="ECO:0007669"/>
    <property type="project" value="UniProtKB-KW"/>
</dbReference>
<dbReference type="InterPro" id="IPR011009">
    <property type="entry name" value="Kinase-like_dom_sf"/>
</dbReference>
<feature type="region of interest" description="Disordered" evidence="19">
    <location>
        <begin position="2643"/>
        <end position="2788"/>
    </location>
</feature>
<organism evidence="21 22">
    <name type="scientific">Pelobates cultripes</name>
    <name type="common">Western spadefoot toad</name>
    <dbReference type="NCBI Taxonomy" id="61616"/>
    <lineage>
        <taxon>Eukaryota</taxon>
        <taxon>Metazoa</taxon>
        <taxon>Chordata</taxon>
        <taxon>Craniata</taxon>
        <taxon>Vertebrata</taxon>
        <taxon>Euteleostomi</taxon>
        <taxon>Amphibia</taxon>
        <taxon>Batrachia</taxon>
        <taxon>Anura</taxon>
        <taxon>Pelobatoidea</taxon>
        <taxon>Pelobatidae</taxon>
        <taxon>Pelobates</taxon>
    </lineage>
</organism>
<dbReference type="SUPFAM" id="SSF56112">
    <property type="entry name" value="Protein kinase-like (PK-like)"/>
    <property type="match status" value="1"/>
</dbReference>
<evidence type="ECO:0000256" key="10">
    <source>
        <dbReference type="ARBA" id="ARBA00022840"/>
    </source>
</evidence>
<dbReference type="EMBL" id="OW240920">
    <property type="protein sequence ID" value="CAH2316345.1"/>
    <property type="molecule type" value="Genomic_DNA"/>
</dbReference>
<feature type="domain" description="Protein kinase" evidence="20">
    <location>
        <begin position="145"/>
        <end position="403"/>
    </location>
</feature>
<feature type="compositionally biased region" description="Low complexity" evidence="19">
    <location>
        <begin position="1412"/>
        <end position="1502"/>
    </location>
</feature>
<dbReference type="Gene3D" id="3.10.20.90">
    <property type="entry name" value="Phosphatidylinositol 3-kinase Catalytic Subunit, Chain A, domain 1"/>
    <property type="match status" value="2"/>
</dbReference>
<evidence type="ECO:0000256" key="2">
    <source>
        <dbReference type="ARBA" id="ARBA00004496"/>
    </source>
</evidence>
<evidence type="ECO:0000256" key="14">
    <source>
        <dbReference type="ARBA" id="ARBA00063874"/>
    </source>
</evidence>
<feature type="compositionally biased region" description="Polar residues" evidence="19">
    <location>
        <begin position="1543"/>
        <end position="1568"/>
    </location>
</feature>
<dbReference type="EC" id="2.7.11.1" evidence="3"/>
<dbReference type="PROSITE" id="PS50011">
    <property type="entry name" value="PROTEIN_KINASE_DOM"/>
    <property type="match status" value="1"/>
</dbReference>
<feature type="compositionally biased region" description="Polar residues" evidence="19">
    <location>
        <begin position="2654"/>
        <end position="2664"/>
    </location>
</feature>
<evidence type="ECO:0000256" key="13">
    <source>
        <dbReference type="ARBA" id="ARBA00048679"/>
    </source>
</evidence>
<feature type="compositionally biased region" description="Basic and acidic residues" evidence="19">
    <location>
        <begin position="2744"/>
        <end position="2755"/>
    </location>
</feature>
<feature type="region of interest" description="Disordered" evidence="19">
    <location>
        <begin position="2529"/>
        <end position="2580"/>
    </location>
</feature>
<dbReference type="Gene3D" id="3.30.200.20">
    <property type="entry name" value="Phosphorylase Kinase, domain 1"/>
    <property type="match status" value="1"/>
</dbReference>
<dbReference type="Gene3D" id="1.10.510.10">
    <property type="entry name" value="Transferase(Phosphotransferase) domain 1"/>
    <property type="match status" value="1"/>
</dbReference>
<feature type="compositionally biased region" description="Polar residues" evidence="19">
    <location>
        <begin position="2239"/>
        <end position="2270"/>
    </location>
</feature>
<feature type="compositionally biased region" description="Basic residues" evidence="19">
    <location>
        <begin position="2844"/>
        <end position="2855"/>
    </location>
</feature>
<evidence type="ECO:0000256" key="1">
    <source>
        <dbReference type="ARBA" id="ARBA00001946"/>
    </source>
</evidence>
<dbReference type="CDD" id="cd14031">
    <property type="entry name" value="STKc_WNK3"/>
    <property type="match status" value="1"/>
</dbReference>
<feature type="compositionally biased region" description="Low complexity" evidence="19">
    <location>
        <begin position="1938"/>
        <end position="1949"/>
    </location>
</feature>
<dbReference type="Pfam" id="PF12202">
    <property type="entry name" value="OSR1_C"/>
    <property type="match status" value="1"/>
</dbReference>
<comment type="catalytic activity">
    <reaction evidence="13">
        <text>L-seryl-[protein] + ATP = O-phospho-L-seryl-[protein] + ADP + H(+)</text>
        <dbReference type="Rhea" id="RHEA:17989"/>
        <dbReference type="Rhea" id="RHEA-COMP:9863"/>
        <dbReference type="Rhea" id="RHEA-COMP:11604"/>
        <dbReference type="ChEBI" id="CHEBI:15378"/>
        <dbReference type="ChEBI" id="CHEBI:29999"/>
        <dbReference type="ChEBI" id="CHEBI:30616"/>
        <dbReference type="ChEBI" id="CHEBI:83421"/>
        <dbReference type="ChEBI" id="CHEBI:456216"/>
        <dbReference type="EC" id="2.7.11.1"/>
    </reaction>
</comment>
<feature type="coiled-coil region" evidence="18">
    <location>
        <begin position="2792"/>
        <end position="2830"/>
    </location>
</feature>
<feature type="region of interest" description="Disordered" evidence="19">
    <location>
        <begin position="1916"/>
        <end position="1958"/>
    </location>
</feature>
<feature type="region of interest" description="Disordered" evidence="19">
    <location>
        <begin position="1337"/>
        <end position="1386"/>
    </location>
</feature>
<feature type="compositionally biased region" description="Polar residues" evidence="19">
    <location>
        <begin position="1916"/>
        <end position="1937"/>
    </location>
</feature>
<dbReference type="InterPro" id="IPR008271">
    <property type="entry name" value="Ser/Thr_kinase_AS"/>
</dbReference>
<reference evidence="21" key="1">
    <citation type="submission" date="2022-03" db="EMBL/GenBank/DDBJ databases">
        <authorList>
            <person name="Alioto T."/>
            <person name="Alioto T."/>
            <person name="Gomez Garrido J."/>
        </authorList>
    </citation>
    <scope>NUCLEOTIDE SEQUENCE</scope>
</reference>
<keyword evidence="6" id="KW-0597">Phosphoprotein</keyword>
<keyword evidence="11" id="KW-0832">Ubl conjugation</keyword>
<feature type="region of interest" description="Disordered" evidence="19">
    <location>
        <begin position="2908"/>
        <end position="2944"/>
    </location>
</feature>
<accession>A0AAD1T2H5</accession>
<feature type="region of interest" description="Disordered" evidence="19">
    <location>
        <begin position="1"/>
        <end position="60"/>
    </location>
</feature>
<dbReference type="InterPro" id="IPR056865">
    <property type="entry name" value="CCTL2_WNK"/>
</dbReference>
<dbReference type="FunFam" id="3.30.200.20:FF:000494">
    <property type="entry name" value="serine/threonine-protein kinase WNK2 isoform X2"/>
    <property type="match status" value="1"/>
</dbReference>
<keyword evidence="4" id="KW-0963">Cytoplasm</keyword>
<feature type="region of interest" description="Disordered" evidence="19">
    <location>
        <begin position="2072"/>
        <end position="2145"/>
    </location>
</feature>
<evidence type="ECO:0000256" key="9">
    <source>
        <dbReference type="ARBA" id="ARBA00022777"/>
    </source>
</evidence>
<feature type="compositionally biased region" description="Polar residues" evidence="19">
    <location>
        <begin position="2038"/>
        <end position="2048"/>
    </location>
</feature>
<dbReference type="PANTHER" id="PTHR13902">
    <property type="entry name" value="SERINE/THREONINE-PROTEIN KINASE WNK WITH NO LYSINE -RELATED"/>
    <property type="match status" value="1"/>
</dbReference>
<feature type="compositionally biased region" description="Pro residues" evidence="19">
    <location>
        <begin position="1503"/>
        <end position="1535"/>
    </location>
</feature>
<evidence type="ECO:0000256" key="19">
    <source>
        <dbReference type="SAM" id="MobiDB-lite"/>
    </source>
</evidence>
<evidence type="ECO:0000256" key="7">
    <source>
        <dbReference type="ARBA" id="ARBA00022679"/>
    </source>
</evidence>
<dbReference type="GO" id="GO:0006884">
    <property type="term" value="P:cell volume homeostasis"/>
    <property type="evidence" value="ECO:0007669"/>
    <property type="project" value="UniProtKB-ARBA"/>
</dbReference>
<dbReference type="Pfam" id="PF24889">
    <property type="entry name" value="CCTL2_WNK"/>
    <property type="match status" value="1"/>
</dbReference>
<feature type="region of interest" description="Disordered" evidence="19">
    <location>
        <begin position="1259"/>
        <end position="1307"/>
    </location>
</feature>
<feature type="region of interest" description="Disordered" evidence="19">
    <location>
        <begin position="2038"/>
        <end position="2057"/>
    </location>
</feature>
<dbReference type="InterPro" id="IPR000719">
    <property type="entry name" value="Prot_kinase_dom"/>
</dbReference>
<evidence type="ECO:0000256" key="12">
    <source>
        <dbReference type="ARBA" id="ARBA00047899"/>
    </source>
</evidence>
<keyword evidence="8" id="KW-0547">Nucleotide-binding</keyword>
<keyword evidence="9 21" id="KW-0418">Kinase</keyword>
<dbReference type="FunFam" id="3.10.20.90:FF:000007">
    <property type="entry name" value="Serine/threonine-protein kinase WNK1 isoform 1"/>
    <property type="match status" value="1"/>
</dbReference>
<dbReference type="Pfam" id="PF00069">
    <property type="entry name" value="Pkinase"/>
    <property type="match status" value="1"/>
</dbReference>
<feature type="compositionally biased region" description="Polar residues" evidence="19">
    <location>
        <begin position="2831"/>
        <end position="2840"/>
    </location>
</feature>
<dbReference type="InterPro" id="IPR050588">
    <property type="entry name" value="WNK_Ser-Thr_kinase"/>
</dbReference>
<dbReference type="FunFam" id="1.10.510.10:FF:000006">
    <property type="entry name" value="Serine/threonine-protein kinase WNK1 isoform 2"/>
    <property type="match status" value="1"/>
</dbReference>
<keyword evidence="7" id="KW-0808">Transferase</keyword>
<proteinExistence type="predicted"/>
<evidence type="ECO:0000256" key="4">
    <source>
        <dbReference type="ARBA" id="ARBA00022490"/>
    </source>
</evidence>
<name>A0AAD1T2H5_PELCU</name>
<protein>
    <recommendedName>
        <fullName evidence="15">Serine/threonine-protein kinase WNK3</fullName>
        <ecNumber evidence="3">2.7.11.1</ecNumber>
    </recommendedName>
    <alternativeName>
        <fullName evidence="16">Protein kinase lysine-deficient 3</fullName>
    </alternativeName>
    <alternativeName>
        <fullName evidence="17">Protein kinase with no lysine 3</fullName>
    </alternativeName>
</protein>
<dbReference type="SMART" id="SM00220">
    <property type="entry name" value="S_TKc"/>
    <property type="match status" value="1"/>
</dbReference>
<keyword evidence="10" id="KW-0067">ATP-binding</keyword>
<feature type="compositionally biased region" description="Low complexity" evidence="19">
    <location>
        <begin position="2769"/>
        <end position="2779"/>
    </location>
</feature>
<keyword evidence="22" id="KW-1185">Reference proteome</keyword>
<feature type="region of interest" description="Disordered" evidence="19">
    <location>
        <begin position="2238"/>
        <end position="2270"/>
    </location>
</feature>
<dbReference type="GO" id="GO:0004674">
    <property type="term" value="F:protein serine/threonine kinase activity"/>
    <property type="evidence" value="ECO:0007669"/>
    <property type="project" value="UniProtKB-KW"/>
</dbReference>
<dbReference type="PROSITE" id="PS00108">
    <property type="entry name" value="PROTEIN_KINASE_ST"/>
    <property type="match status" value="1"/>
</dbReference>
<evidence type="ECO:0000259" key="20">
    <source>
        <dbReference type="PROSITE" id="PS50011"/>
    </source>
</evidence>
<feature type="compositionally biased region" description="Polar residues" evidence="19">
    <location>
        <begin position="2875"/>
        <end position="2885"/>
    </location>
</feature>
<evidence type="ECO:0000256" key="5">
    <source>
        <dbReference type="ARBA" id="ARBA00022527"/>
    </source>
</evidence>
<evidence type="ECO:0000256" key="6">
    <source>
        <dbReference type="ARBA" id="ARBA00022553"/>
    </source>
</evidence>
<feature type="region of interest" description="Disordered" evidence="19">
    <location>
        <begin position="499"/>
        <end position="523"/>
    </location>
</feature>
<gene>
    <name evidence="21" type="ORF">PECUL_23A056032</name>
</gene>
<feature type="compositionally biased region" description="Polar residues" evidence="19">
    <location>
        <begin position="2077"/>
        <end position="2112"/>
    </location>
</feature>
<comment type="subcellular location">
    <subcellularLocation>
        <location evidence="2">Cytoplasm</location>
    </subcellularLocation>
</comment>
<feature type="region of interest" description="Disordered" evidence="19">
    <location>
        <begin position="1412"/>
        <end position="1575"/>
    </location>
</feature>